<evidence type="ECO:0000259" key="2">
    <source>
        <dbReference type="PROSITE" id="PS51674"/>
    </source>
</evidence>
<proteinExistence type="predicted"/>
<dbReference type="EMBL" id="BAAAHQ010000023">
    <property type="protein sequence ID" value="GAA0935107.1"/>
    <property type="molecule type" value="Genomic_DNA"/>
</dbReference>
<comment type="caution">
    <text evidence="3">The sequence shown here is derived from an EMBL/GenBank/DDBJ whole genome shotgun (WGS) entry which is preliminary data.</text>
</comment>
<evidence type="ECO:0000313" key="4">
    <source>
        <dbReference type="Proteomes" id="UP001501578"/>
    </source>
</evidence>
<sequence length="160" mass="17152">MIEEGGPRILMRQPNAPGAAVSPSPECEPRPEGREEMSPSIASPWPNQDVPTTTLQAQVAARAACAGRDVDDFFHGKTGRVGAARLCGPCPVVAACRELQTRHDLARVLAARNKAEELCLIYGVFGAQIAADRREEVRTRLRTLKSQAIPLATTPQEAAA</sequence>
<gene>
    <name evidence="3" type="ORF">GCM10009560_42960</name>
</gene>
<evidence type="ECO:0000313" key="3">
    <source>
        <dbReference type="EMBL" id="GAA0935107.1"/>
    </source>
</evidence>
<dbReference type="PROSITE" id="PS51674">
    <property type="entry name" value="4FE4S_WBL"/>
    <property type="match status" value="1"/>
</dbReference>
<evidence type="ECO:0000256" key="1">
    <source>
        <dbReference type="SAM" id="MobiDB-lite"/>
    </source>
</evidence>
<feature type="compositionally biased region" description="Basic and acidic residues" evidence="1">
    <location>
        <begin position="27"/>
        <end position="37"/>
    </location>
</feature>
<name>A0ABP4AHI0_9ACTN</name>
<keyword evidence="4" id="KW-1185">Reference proteome</keyword>
<reference evidence="4" key="1">
    <citation type="journal article" date="2019" name="Int. J. Syst. Evol. Microbiol.">
        <title>The Global Catalogue of Microorganisms (GCM) 10K type strain sequencing project: providing services to taxonomists for standard genome sequencing and annotation.</title>
        <authorList>
            <consortium name="The Broad Institute Genomics Platform"/>
            <consortium name="The Broad Institute Genome Sequencing Center for Infectious Disease"/>
            <person name="Wu L."/>
            <person name="Ma J."/>
        </authorList>
    </citation>
    <scope>NUCLEOTIDE SEQUENCE [LARGE SCALE GENOMIC DNA]</scope>
    <source>
        <strain evidence="4">JCM 11136</strain>
    </source>
</reference>
<dbReference type="InterPro" id="IPR034768">
    <property type="entry name" value="4FE4S_WBL"/>
</dbReference>
<dbReference type="Pfam" id="PF02467">
    <property type="entry name" value="Whib"/>
    <property type="match status" value="1"/>
</dbReference>
<organism evidence="3 4">
    <name type="scientific">Nonomuraea longicatena</name>
    <dbReference type="NCBI Taxonomy" id="83682"/>
    <lineage>
        <taxon>Bacteria</taxon>
        <taxon>Bacillati</taxon>
        <taxon>Actinomycetota</taxon>
        <taxon>Actinomycetes</taxon>
        <taxon>Streptosporangiales</taxon>
        <taxon>Streptosporangiaceae</taxon>
        <taxon>Nonomuraea</taxon>
    </lineage>
</organism>
<accession>A0ABP4AHI0</accession>
<dbReference type="Proteomes" id="UP001501578">
    <property type="component" value="Unassembled WGS sequence"/>
</dbReference>
<feature type="region of interest" description="Disordered" evidence="1">
    <location>
        <begin position="1"/>
        <end position="48"/>
    </location>
</feature>
<feature type="domain" description="4Fe-4S Wbl-type" evidence="2">
    <location>
        <begin position="64"/>
        <end position="135"/>
    </location>
</feature>
<protein>
    <recommendedName>
        <fullName evidence="2">4Fe-4S Wbl-type domain-containing protein</fullName>
    </recommendedName>
</protein>